<dbReference type="Proteomes" id="UP000460298">
    <property type="component" value="Unassembled WGS sequence"/>
</dbReference>
<protein>
    <recommendedName>
        <fullName evidence="3">Thiamine biosynthesis protein ThiJ</fullName>
    </recommendedName>
</protein>
<reference evidence="1 2" key="1">
    <citation type="submission" date="2019-10" db="EMBL/GenBank/DDBJ databases">
        <title>Extracellular Electron Transfer in a Candidatus Methanoperedens spp. Enrichment Culture.</title>
        <authorList>
            <person name="Berger S."/>
            <person name="Rangel Shaw D."/>
            <person name="Berben T."/>
            <person name="In 'T Zandt M."/>
            <person name="Frank J."/>
            <person name="Reimann J."/>
            <person name="Jetten M.S.M."/>
            <person name="Welte C.U."/>
        </authorList>
    </citation>
    <scope>NUCLEOTIDE SEQUENCE [LARGE SCALE GENOMIC DNA]</scope>
    <source>
        <strain evidence="1">SB12</strain>
    </source>
</reference>
<dbReference type="Gene3D" id="3.40.50.880">
    <property type="match status" value="1"/>
</dbReference>
<dbReference type="SUPFAM" id="SSF52317">
    <property type="entry name" value="Class I glutamine amidotransferase-like"/>
    <property type="match status" value="1"/>
</dbReference>
<dbReference type="Pfam" id="PF17124">
    <property type="entry name" value="ThiJ_like"/>
    <property type="match status" value="1"/>
</dbReference>
<dbReference type="PANTHER" id="PTHR43068">
    <property type="entry name" value="SLR1854 PROTEIN"/>
    <property type="match status" value="1"/>
</dbReference>
<dbReference type="PANTHER" id="PTHR43068:SF1">
    <property type="entry name" value="SLR1854 PROTEIN"/>
    <property type="match status" value="1"/>
</dbReference>
<accession>A0A833M074</accession>
<dbReference type="InterPro" id="IPR032633">
    <property type="entry name" value="ThiJ-like"/>
</dbReference>
<evidence type="ECO:0000313" key="1">
    <source>
        <dbReference type="EMBL" id="KAB2930402.1"/>
    </source>
</evidence>
<dbReference type="AlphaFoldDB" id="A0A833M074"/>
<organism evidence="1 2">
    <name type="scientific">Leptonema illini</name>
    <dbReference type="NCBI Taxonomy" id="183"/>
    <lineage>
        <taxon>Bacteria</taxon>
        <taxon>Pseudomonadati</taxon>
        <taxon>Spirochaetota</taxon>
        <taxon>Spirochaetia</taxon>
        <taxon>Leptospirales</taxon>
        <taxon>Leptospiraceae</taxon>
        <taxon>Leptonema</taxon>
    </lineage>
</organism>
<name>A0A833M074_9LEPT</name>
<proteinExistence type="predicted"/>
<comment type="caution">
    <text evidence="1">The sequence shown here is derived from an EMBL/GenBank/DDBJ whole genome shotgun (WGS) entry which is preliminary data.</text>
</comment>
<sequence>MILMPLSSLDFDPTEAAIPARLLRQAGFQVCFATADGRPALPDSRMLDGKGLGIWKPVLVARKDAVLACKEMMELSEYRNPRLYSDLRADDFDGLILHGGHAPGMRPYLESAVLQRLVVDFMKQNKPVGAICHGVLLLARSRDESGTSVVRQRRLTCLLRKQEMAAYYMTGLWLGNYYRTYPETTTQDEVMSFLASPDQFEEGPTALARDSERHRNRGFCVRDGNLVTARWPGDVYSFTHAFLDLLRR</sequence>
<dbReference type="EMBL" id="WBUI01000021">
    <property type="protein sequence ID" value="KAB2930402.1"/>
    <property type="molecule type" value="Genomic_DNA"/>
</dbReference>
<evidence type="ECO:0000313" key="2">
    <source>
        <dbReference type="Proteomes" id="UP000460298"/>
    </source>
</evidence>
<gene>
    <name evidence="1" type="ORF">F9K24_17210</name>
</gene>
<dbReference type="InterPro" id="IPR029062">
    <property type="entry name" value="Class_I_gatase-like"/>
</dbReference>
<evidence type="ECO:0008006" key="3">
    <source>
        <dbReference type="Google" id="ProtNLM"/>
    </source>
</evidence>